<dbReference type="InParanoid" id="G3JT81"/>
<gene>
    <name evidence="6" type="ORF">CCM_08271</name>
</gene>
<dbReference type="eggNOG" id="KOG3783">
    <property type="taxonomic scope" value="Eukaryota"/>
</dbReference>
<feature type="region of interest" description="Disordered" evidence="5">
    <location>
        <begin position="1"/>
        <end position="52"/>
    </location>
</feature>
<feature type="compositionally biased region" description="Polar residues" evidence="5">
    <location>
        <begin position="24"/>
        <end position="39"/>
    </location>
</feature>
<dbReference type="GO" id="GO:0005829">
    <property type="term" value="C:cytosol"/>
    <property type="evidence" value="ECO:0007669"/>
    <property type="project" value="TreeGrafter"/>
</dbReference>
<reference evidence="6 7" key="1">
    <citation type="journal article" date="2011" name="Genome Biol.">
        <title>Genome sequence of the insect pathogenic fungus Cordyceps militaris, a valued traditional Chinese medicine.</title>
        <authorList>
            <person name="Zheng P."/>
            <person name="Xia Y."/>
            <person name="Xiao G."/>
            <person name="Xiong C."/>
            <person name="Hu X."/>
            <person name="Zhang S."/>
            <person name="Zheng H."/>
            <person name="Huang Y."/>
            <person name="Zhou Y."/>
            <person name="Wang S."/>
            <person name="Zhao G.P."/>
            <person name="Liu X."/>
            <person name="St Leger R.J."/>
            <person name="Wang C."/>
        </authorList>
    </citation>
    <scope>NUCLEOTIDE SEQUENCE [LARGE SCALE GENOMIC DNA]</scope>
    <source>
        <strain evidence="6 7">CM01</strain>
    </source>
</reference>
<evidence type="ECO:0000256" key="5">
    <source>
        <dbReference type="SAM" id="MobiDB-lite"/>
    </source>
</evidence>
<evidence type="ECO:0000256" key="2">
    <source>
        <dbReference type="ARBA" id="ARBA00018424"/>
    </source>
</evidence>
<evidence type="ECO:0000313" key="7">
    <source>
        <dbReference type="Proteomes" id="UP000001610"/>
    </source>
</evidence>
<keyword evidence="7" id="KW-1185">Reference proteome</keyword>
<dbReference type="HOGENOM" id="CLU_014926_1_0_1"/>
<accession>G3JT81</accession>
<protein>
    <recommendedName>
        <fullName evidence="2">Inclusion body clearance protein IML2</fullName>
    </recommendedName>
    <alternativeName>
        <fullName evidence="3">Inclusion body clearance protein iml2</fullName>
    </alternativeName>
</protein>
<proteinExistence type="predicted"/>
<evidence type="ECO:0000256" key="4">
    <source>
        <dbReference type="ARBA" id="ARBA00043897"/>
    </source>
</evidence>
<dbReference type="VEuPathDB" id="FungiDB:CCM_08271"/>
<dbReference type="FunCoup" id="G3JT81">
    <property type="interactions" value="114"/>
</dbReference>
<comment type="subunit">
    <text evidence="1">Interacts with lipid droplet proteins.</text>
</comment>
<dbReference type="KEGG" id="cmt:CCM_08271"/>
<dbReference type="OrthoDB" id="2154985at2759"/>
<dbReference type="GeneID" id="18170279"/>
<sequence>MRASLADNVSRLQALQPPPPNVAPSANTTLIQPQPSQTDQKPDSPLASSPVSGAAVRSGQCMVVLFGLGAYSNIPAHIQQQHIRTSGVMSRLASWFAGPKADDVDPQAELAAERDNLAEAMRATNLIINDDIDTAETELRKGSSTYHELGTTLVFFMKAILGFEKENINRAAALLAQCETRAWDDLRRAQRRAAGGHAAGGDIYPPGTEYELVVTQTQLMSAVLGVLNESVMEAMKSFLKLRRAYITLDAIMTKEKDYFQKQRARKGSSSAAVASPRASTEGKAVFSEAPTPVSSNSSLEALPAGTEKLPTPANTAPALQDIDVELANPIDAFIHSGVNMCMGILMLMMSMMPPAFARILSIVGFVGDREAGIRMLWRSVAHPNANGAFAGIMLLNFYHSMLGLVDIQPHEADFDESAEPYGTPQHKVAELLATMRERFPQSRMWLIEEAKGLASRRDLPAAISALESGTQSKMKQVTAINQFTLALFSMSAHDWPRMRKYFLHCVEVNTWSAGLYYYMAGAASLELYRDAVARGDAAAAATEKKTAEKYLRQSGETSTKKRFLARQLPFEAFVQRKVHKWEARRKALGVDFVDAVSVSPAVEMMFAWSGPKWMGAAEFAKAEACLAWSRLTVPAEKLEKLQERDELGVRAVCLASILRGSNRLDEAKALLKEEVLSHDRNLFKGGQKEDYVVPAAVHEVAAIAWAECGQPPAGLDAAATEAYEKDKFKVCEENLEKARAWEAYVLDARMGMRIQCGLATLAWYRKKKGWVA</sequence>
<dbReference type="Pfam" id="PF10300">
    <property type="entry name" value="Iml2-TPR_39"/>
    <property type="match status" value="1"/>
</dbReference>
<dbReference type="PANTHER" id="PTHR31859:SF1">
    <property type="entry name" value="TETRATRICOPEPTIDE REPEAT PROTEIN 39C"/>
    <property type="match status" value="1"/>
</dbReference>
<comment type="function">
    <text evidence="4">Inclusion body (IB) resident protein that interacts strongly with lipid droplet (LD) proteins. Involved in LD-mediated IB clearing after protein folding stress, probably by enabling access to the IBs of an LD-stored soluble sterol derivative that acts as a chaperone in inclusion clearing.</text>
</comment>
<dbReference type="RefSeq" id="XP_006673473.1">
    <property type="nucleotide sequence ID" value="XM_006673410.1"/>
</dbReference>
<dbReference type="AlphaFoldDB" id="G3JT81"/>
<evidence type="ECO:0000313" key="6">
    <source>
        <dbReference type="EMBL" id="EGX88228.1"/>
    </source>
</evidence>
<dbReference type="PANTHER" id="PTHR31859">
    <property type="entry name" value="TETRATRICOPEPTIDE REPEAT PROTEIN 39 FAMILY MEMBER"/>
    <property type="match status" value="1"/>
</dbReference>
<evidence type="ECO:0000256" key="1">
    <source>
        <dbReference type="ARBA" id="ARBA00011408"/>
    </source>
</evidence>
<dbReference type="OMA" id="AFHSDIY"/>
<organism evidence="6 7">
    <name type="scientific">Cordyceps militaris (strain CM01)</name>
    <name type="common">Caterpillar fungus</name>
    <dbReference type="NCBI Taxonomy" id="983644"/>
    <lineage>
        <taxon>Eukaryota</taxon>
        <taxon>Fungi</taxon>
        <taxon>Dikarya</taxon>
        <taxon>Ascomycota</taxon>
        <taxon>Pezizomycotina</taxon>
        <taxon>Sordariomycetes</taxon>
        <taxon>Hypocreomycetidae</taxon>
        <taxon>Hypocreales</taxon>
        <taxon>Cordycipitaceae</taxon>
        <taxon>Cordyceps</taxon>
    </lineage>
</organism>
<dbReference type="EMBL" id="JH126405">
    <property type="protein sequence ID" value="EGX88228.1"/>
    <property type="molecule type" value="Genomic_DNA"/>
</dbReference>
<dbReference type="GO" id="GO:0005634">
    <property type="term" value="C:nucleus"/>
    <property type="evidence" value="ECO:0007669"/>
    <property type="project" value="TreeGrafter"/>
</dbReference>
<dbReference type="InterPro" id="IPR019412">
    <property type="entry name" value="IML2/TPR_39"/>
</dbReference>
<dbReference type="Proteomes" id="UP000001610">
    <property type="component" value="Unassembled WGS sequence"/>
</dbReference>
<feature type="region of interest" description="Disordered" evidence="5">
    <location>
        <begin position="281"/>
        <end position="310"/>
    </location>
</feature>
<evidence type="ECO:0000256" key="3">
    <source>
        <dbReference type="ARBA" id="ARBA00019539"/>
    </source>
</evidence>
<name>G3JT81_CORMM</name>
<dbReference type="GO" id="GO:0005741">
    <property type="term" value="C:mitochondrial outer membrane"/>
    <property type="evidence" value="ECO:0007669"/>
    <property type="project" value="TreeGrafter"/>
</dbReference>